<dbReference type="OrthoDB" id="2955631at2"/>
<proteinExistence type="predicted"/>
<feature type="transmembrane region" description="Helical" evidence="2">
    <location>
        <begin position="141"/>
        <end position="163"/>
    </location>
</feature>
<dbReference type="InterPro" id="IPR018723">
    <property type="entry name" value="DUF2254_membrane"/>
</dbReference>
<evidence type="ECO:0000313" key="4">
    <source>
        <dbReference type="Proteomes" id="UP000247591"/>
    </source>
</evidence>
<keyword evidence="2" id="KW-1133">Transmembrane helix</keyword>
<evidence type="ECO:0000256" key="1">
    <source>
        <dbReference type="SAM" id="MobiDB-lite"/>
    </source>
</evidence>
<reference evidence="3 4" key="1">
    <citation type="submission" date="2018-06" db="EMBL/GenBank/DDBJ databases">
        <title>Genomic Encyclopedia of Type Strains, Phase IV (KMG-IV): sequencing the most valuable type-strain genomes for metagenomic binning, comparative biology and taxonomic classification.</title>
        <authorList>
            <person name="Goeker M."/>
        </authorList>
    </citation>
    <scope>NUCLEOTIDE SEQUENCE [LARGE SCALE GENOMIC DNA]</scope>
    <source>
        <strain evidence="3 4">DSM 45521</strain>
    </source>
</reference>
<dbReference type="AlphaFoldDB" id="A0A318REG9"/>
<evidence type="ECO:0000313" key="3">
    <source>
        <dbReference type="EMBL" id="PYE14594.1"/>
    </source>
</evidence>
<dbReference type="RefSeq" id="WP_110471241.1">
    <property type="nucleotide sequence ID" value="NZ_QJSP01000012.1"/>
</dbReference>
<protein>
    <submittedName>
        <fullName evidence="3">Putative membrane protein</fullName>
    </submittedName>
</protein>
<organism evidence="3 4">
    <name type="scientific">Williamsia limnetica</name>
    <dbReference type="NCBI Taxonomy" id="882452"/>
    <lineage>
        <taxon>Bacteria</taxon>
        <taxon>Bacillati</taxon>
        <taxon>Actinomycetota</taxon>
        <taxon>Actinomycetes</taxon>
        <taxon>Mycobacteriales</taxon>
        <taxon>Nocardiaceae</taxon>
        <taxon>Williamsia</taxon>
    </lineage>
</organism>
<dbReference type="EMBL" id="QJSP01000012">
    <property type="protein sequence ID" value="PYE14594.1"/>
    <property type="molecule type" value="Genomic_DNA"/>
</dbReference>
<feature type="transmembrane region" description="Helical" evidence="2">
    <location>
        <begin position="110"/>
        <end position="129"/>
    </location>
</feature>
<dbReference type="Pfam" id="PF10011">
    <property type="entry name" value="DUF2254"/>
    <property type="match status" value="1"/>
</dbReference>
<feature type="transmembrane region" description="Helical" evidence="2">
    <location>
        <begin position="29"/>
        <end position="50"/>
    </location>
</feature>
<gene>
    <name evidence="3" type="ORF">DFR67_11255</name>
</gene>
<sequence>MGVLADLGRLISDRVRWRRTRRRLGSVRIWRLPVLLIFLAVAMTGVFGAIDEATASDAVDTGTMATLLSAIAGGMITLTGLVFTATTLAMQFGATQVSVRVVPVLQQDPIMRWSNGLFLATFVYSLIVASDMASQDNRAPIASGAFALFLAFASAIMFVVLVSKVGRILNSTRLLSWIADEGHKTIKRTFIDASSDPGAASVAAPTPSYGIVDPDAPMTLVRLRRLPSKGRVLVAINLPQLQRLGTRWGVQLDVLPRIGDFVAYEAPLFAVYGLPDDLSELRQRQLLATMCFGDAHRPAVSPSAALQAIVDVALKALSPAINDPGRAVQAIDHLEDLLLLLAPRVRSDRTLEMMSRVHGYRRTWNDYVSLATDEIRHFSTNSTQVQRRLRSLLLTLQASTPPTQHPPLVERLEALDQQVRREWKSELDIRLASVADPQGLGSESGGQSPRVAPGQPDAPEPPGGPHSVDGGSELG</sequence>
<name>A0A318REG9_WILLI</name>
<feature type="transmembrane region" description="Helical" evidence="2">
    <location>
        <begin position="70"/>
        <end position="89"/>
    </location>
</feature>
<keyword evidence="2" id="KW-0472">Membrane</keyword>
<accession>A0A318REG9</accession>
<keyword evidence="2" id="KW-0812">Transmembrane</keyword>
<keyword evidence="4" id="KW-1185">Reference proteome</keyword>
<evidence type="ECO:0000256" key="2">
    <source>
        <dbReference type="SAM" id="Phobius"/>
    </source>
</evidence>
<feature type="region of interest" description="Disordered" evidence="1">
    <location>
        <begin position="434"/>
        <end position="475"/>
    </location>
</feature>
<dbReference type="Proteomes" id="UP000247591">
    <property type="component" value="Unassembled WGS sequence"/>
</dbReference>
<comment type="caution">
    <text evidence="3">The sequence shown here is derived from an EMBL/GenBank/DDBJ whole genome shotgun (WGS) entry which is preliminary data.</text>
</comment>